<dbReference type="PANTHER" id="PTHR22803">
    <property type="entry name" value="MANNOSE, PHOSPHOLIPASE, LECTIN RECEPTOR RELATED"/>
    <property type="match status" value="1"/>
</dbReference>
<dbReference type="EMBL" id="DQ190947">
    <property type="protein sequence ID" value="ABA39526.1"/>
    <property type="molecule type" value="mRNA"/>
</dbReference>
<name>Q3HWE6_LUTLO</name>
<feature type="domain" description="C-type lectin" evidence="3">
    <location>
        <begin position="28"/>
        <end position="155"/>
    </location>
</feature>
<dbReference type="InterPro" id="IPR001304">
    <property type="entry name" value="C-type_lectin-like"/>
</dbReference>
<protein>
    <submittedName>
        <fullName evidence="4">16.2 kDa salivary protein</fullName>
    </submittedName>
</protein>
<accession>Q3HWE6</accession>
<evidence type="ECO:0000259" key="3">
    <source>
        <dbReference type="PROSITE" id="PS50041"/>
    </source>
</evidence>
<dbReference type="CDD" id="cd00037">
    <property type="entry name" value="CLECT"/>
    <property type="match status" value="1"/>
</dbReference>
<evidence type="ECO:0000256" key="2">
    <source>
        <dbReference type="SAM" id="SignalP"/>
    </source>
</evidence>
<keyword evidence="2" id="KW-0732">Signal</keyword>
<keyword evidence="1" id="KW-1015">Disulfide bond</keyword>
<proteinExistence type="evidence at transcript level"/>
<dbReference type="SUPFAM" id="SSF56436">
    <property type="entry name" value="C-type lectin-like"/>
    <property type="match status" value="1"/>
</dbReference>
<dbReference type="Gene3D" id="3.10.100.10">
    <property type="entry name" value="Mannose-Binding Protein A, subunit A"/>
    <property type="match status" value="1"/>
</dbReference>
<feature type="signal peptide" evidence="2">
    <location>
        <begin position="1"/>
        <end position="19"/>
    </location>
</feature>
<sequence>MLLRSLFVLFLIFLTFCNAEEELIERKLTGKTIYISTIKLPWFQALNHCVKNGYTMVSIKTFEENKELLKELKRVIRTEDTQVWIGGLKHHQFANFRWVSDGSHVATASGYTNWAPGEPADSFYYDQFCMAMLFRKDGAPWDDLNCWVKNLFVCEKRDD</sequence>
<dbReference type="Pfam" id="PF00059">
    <property type="entry name" value="Lectin_C"/>
    <property type="match status" value="1"/>
</dbReference>
<dbReference type="SMART" id="SM00034">
    <property type="entry name" value="CLECT"/>
    <property type="match status" value="1"/>
</dbReference>
<dbReference type="AlphaFoldDB" id="Q3HWE6"/>
<organism evidence="4">
    <name type="scientific">Lutzomyia longipalpis</name>
    <name type="common">Sand fly</name>
    <dbReference type="NCBI Taxonomy" id="7200"/>
    <lineage>
        <taxon>Eukaryota</taxon>
        <taxon>Metazoa</taxon>
        <taxon>Ecdysozoa</taxon>
        <taxon>Arthropoda</taxon>
        <taxon>Hexapoda</taxon>
        <taxon>Insecta</taxon>
        <taxon>Pterygota</taxon>
        <taxon>Neoptera</taxon>
        <taxon>Endopterygota</taxon>
        <taxon>Diptera</taxon>
        <taxon>Nematocera</taxon>
        <taxon>Psychodoidea</taxon>
        <taxon>Psychodidae</taxon>
        <taxon>Lutzomyia</taxon>
        <taxon>Lutzomyia</taxon>
    </lineage>
</organism>
<dbReference type="VEuPathDB" id="VectorBase:LLOJ004397"/>
<evidence type="ECO:0000313" key="4">
    <source>
        <dbReference type="EMBL" id="ABA39526.1"/>
    </source>
</evidence>
<dbReference type="VEuPathDB" id="VectorBase:LLONM1_003824"/>
<dbReference type="InterPro" id="IPR016187">
    <property type="entry name" value="CTDL_fold"/>
</dbReference>
<reference evidence="4" key="2">
    <citation type="submission" date="2005-09" db="EMBL/GenBank/DDBJ databases">
        <authorList>
            <person name="Valenzuela J.G."/>
        </authorList>
    </citation>
    <scope>NUCLEOTIDE SEQUENCE</scope>
</reference>
<dbReference type="InterPro" id="IPR050111">
    <property type="entry name" value="C-type_lectin/snaclec_domain"/>
</dbReference>
<reference evidence="4" key="1">
    <citation type="journal article" date="2004" name="J. Exp. Biol.">
        <title>Identification of the most abundant secreted proteins from the salivary glands of the sand fly Lutzomyia longipalpis, vector of Leishmania chagasi.</title>
        <authorList>
            <person name="Valenzuela J.G."/>
            <person name="Garfield M."/>
            <person name="Rowton E.D."/>
            <person name="Pham V.M."/>
        </authorList>
    </citation>
    <scope>NUCLEOTIDE SEQUENCE</scope>
</reference>
<evidence type="ECO:0000256" key="1">
    <source>
        <dbReference type="ARBA" id="ARBA00023157"/>
    </source>
</evidence>
<dbReference type="InterPro" id="IPR016186">
    <property type="entry name" value="C-type_lectin-like/link_sf"/>
</dbReference>
<dbReference type="PROSITE" id="PS50041">
    <property type="entry name" value="C_TYPE_LECTIN_2"/>
    <property type="match status" value="1"/>
</dbReference>
<dbReference type="PROSITE" id="PS00615">
    <property type="entry name" value="C_TYPE_LECTIN_1"/>
    <property type="match status" value="1"/>
</dbReference>
<dbReference type="InterPro" id="IPR018378">
    <property type="entry name" value="C-type_lectin_CS"/>
</dbReference>
<feature type="chain" id="PRO_5004225523" evidence="2">
    <location>
        <begin position="20"/>
        <end position="159"/>
    </location>
</feature>